<name>A0ABQ8HIP4_9ROSI</name>
<organism evidence="2 3">
    <name type="scientific">Xanthoceras sorbifolium</name>
    <dbReference type="NCBI Taxonomy" id="99658"/>
    <lineage>
        <taxon>Eukaryota</taxon>
        <taxon>Viridiplantae</taxon>
        <taxon>Streptophyta</taxon>
        <taxon>Embryophyta</taxon>
        <taxon>Tracheophyta</taxon>
        <taxon>Spermatophyta</taxon>
        <taxon>Magnoliopsida</taxon>
        <taxon>eudicotyledons</taxon>
        <taxon>Gunneridae</taxon>
        <taxon>Pentapetalae</taxon>
        <taxon>rosids</taxon>
        <taxon>malvids</taxon>
        <taxon>Sapindales</taxon>
        <taxon>Sapindaceae</taxon>
        <taxon>Xanthoceroideae</taxon>
        <taxon>Xanthoceras</taxon>
    </lineage>
</organism>
<dbReference type="SUPFAM" id="SSF49723">
    <property type="entry name" value="Lipase/lipooxygenase domain (PLAT/LH2 domain)"/>
    <property type="match status" value="2"/>
</dbReference>
<feature type="chain" id="PRO_5047051368" evidence="1">
    <location>
        <begin position="37"/>
        <end position="353"/>
    </location>
</feature>
<comment type="caution">
    <text evidence="2">The sequence shown here is derived from an EMBL/GenBank/DDBJ whole genome shotgun (WGS) entry which is preliminary data.</text>
</comment>
<dbReference type="Proteomes" id="UP000827721">
    <property type="component" value="Unassembled WGS sequence"/>
</dbReference>
<dbReference type="PANTHER" id="PTHR31718">
    <property type="entry name" value="PLAT DOMAIN-CONTAINING PROTEIN"/>
    <property type="match status" value="1"/>
</dbReference>
<evidence type="ECO:0000313" key="2">
    <source>
        <dbReference type="EMBL" id="KAH7560938.1"/>
    </source>
</evidence>
<evidence type="ECO:0000313" key="3">
    <source>
        <dbReference type="Proteomes" id="UP000827721"/>
    </source>
</evidence>
<accession>A0ABQ8HIP4</accession>
<dbReference type="InterPro" id="IPR036392">
    <property type="entry name" value="PLAT/LH2_dom_sf"/>
</dbReference>
<dbReference type="Pfam" id="PF06232">
    <property type="entry name" value="ATS3"/>
    <property type="match status" value="2"/>
</dbReference>
<evidence type="ECO:0000256" key="1">
    <source>
        <dbReference type="SAM" id="SignalP"/>
    </source>
</evidence>
<reference evidence="2 3" key="1">
    <citation type="submission" date="2021-02" db="EMBL/GenBank/DDBJ databases">
        <title>Plant Genome Project.</title>
        <authorList>
            <person name="Zhang R.-G."/>
        </authorList>
    </citation>
    <scope>NUCLEOTIDE SEQUENCE [LARGE SCALE GENOMIC DNA]</scope>
    <source>
        <tissue evidence="2">Leaves</tissue>
    </source>
</reference>
<dbReference type="EMBL" id="JAFEMO010000010">
    <property type="protein sequence ID" value="KAH7560938.1"/>
    <property type="molecule type" value="Genomic_DNA"/>
</dbReference>
<dbReference type="Gene3D" id="2.60.60.20">
    <property type="entry name" value="PLAT/LH2 domain"/>
    <property type="match status" value="1"/>
</dbReference>
<gene>
    <name evidence="2" type="ORF">JRO89_XS10G0143100</name>
</gene>
<protein>
    <submittedName>
        <fullName evidence="2">Uncharacterized protein</fullName>
    </submittedName>
</protein>
<dbReference type="PANTHER" id="PTHR31718:SF30">
    <property type="entry name" value="EMBRYO-SPECIFIC PROTEIN ATS3A-LIKE"/>
    <property type="match status" value="1"/>
</dbReference>
<sequence>MVSIACSASENNMGMENCRGLIFACCMLFLALFAAGQNVPTSKDKGNCTYAVTIETTCPEGAETSSPVSLRFGDADSNEILVRRLNTNYVRKVDPTSPAVPFQACNEDEFQVTGPCVKSQICYLYLKLVGADDWRPGSAKVRAIEAYHHSSKNFSFRRDMPRRSCASENNMGMENCRGLIFACCMLFHALFAAGQNVPTSKNKGNCTYAVTIETTCAEGAETSNPVSLRFGDADSIEILIRRLNTKHVRKVDPTSPAVLDDVSRKPFQACNVDEFQVTGPCVKSQICYLYLKLVGTDDWHLGFAQVRAMEAYHHSSKNFSFRRNLPRRSWHGLDMCEKEVTPFGVKHISKNFD</sequence>
<proteinExistence type="predicted"/>
<keyword evidence="1" id="KW-0732">Signal</keyword>
<feature type="signal peptide" evidence="1">
    <location>
        <begin position="1"/>
        <end position="36"/>
    </location>
</feature>
<dbReference type="InterPro" id="IPR010417">
    <property type="entry name" value="Embryo-specific_ATS3"/>
</dbReference>
<keyword evidence="3" id="KW-1185">Reference proteome</keyword>